<dbReference type="Proteomes" id="UP000886829">
    <property type="component" value="Unassembled WGS sequence"/>
</dbReference>
<evidence type="ECO:0000256" key="12">
    <source>
        <dbReference type="RuleBase" id="RU003879"/>
    </source>
</evidence>
<reference evidence="14" key="2">
    <citation type="submission" date="2021-04" db="EMBL/GenBank/DDBJ databases">
        <authorList>
            <person name="Gilroy R."/>
        </authorList>
    </citation>
    <scope>NUCLEOTIDE SEQUENCE</scope>
    <source>
        <strain evidence="14">USASDec5-558</strain>
    </source>
</reference>
<evidence type="ECO:0000256" key="2">
    <source>
        <dbReference type="ARBA" id="ARBA00004249"/>
    </source>
</evidence>
<evidence type="ECO:0000256" key="1">
    <source>
        <dbReference type="ARBA" id="ARBA00003540"/>
    </source>
</evidence>
<evidence type="ECO:0000313" key="15">
    <source>
        <dbReference type="Proteomes" id="UP000886829"/>
    </source>
</evidence>
<keyword evidence="11 13" id="KW-0472">Membrane</keyword>
<evidence type="ECO:0000256" key="3">
    <source>
        <dbReference type="ARBA" id="ARBA00005811"/>
    </source>
</evidence>
<dbReference type="EMBL" id="DXEV01000114">
    <property type="protein sequence ID" value="HIX57000.1"/>
    <property type="molecule type" value="Genomic_DNA"/>
</dbReference>
<comment type="function">
    <text evidence="1">Involved in the TonB-dependent energy-dependent transport of various receptor-bound substrates.</text>
</comment>
<evidence type="ECO:0000256" key="10">
    <source>
        <dbReference type="ARBA" id="ARBA00022989"/>
    </source>
</evidence>
<comment type="similarity">
    <text evidence="3 12">Belongs to the ExbD/TolR family.</text>
</comment>
<evidence type="ECO:0000256" key="11">
    <source>
        <dbReference type="ARBA" id="ARBA00023136"/>
    </source>
</evidence>
<dbReference type="GO" id="GO:0005886">
    <property type="term" value="C:plasma membrane"/>
    <property type="evidence" value="ECO:0007669"/>
    <property type="project" value="UniProtKB-SubCell"/>
</dbReference>
<evidence type="ECO:0000256" key="4">
    <source>
        <dbReference type="ARBA" id="ARBA00011471"/>
    </source>
</evidence>
<dbReference type="GO" id="GO:0022857">
    <property type="term" value="F:transmembrane transporter activity"/>
    <property type="evidence" value="ECO:0007669"/>
    <property type="project" value="InterPro"/>
</dbReference>
<keyword evidence="9 12" id="KW-0653">Protein transport</keyword>
<evidence type="ECO:0000256" key="7">
    <source>
        <dbReference type="ARBA" id="ARBA00022519"/>
    </source>
</evidence>
<comment type="subunit">
    <text evidence="4">The accessory proteins ExbB and ExbD seem to form a complex with TonB.</text>
</comment>
<dbReference type="PANTHER" id="PTHR30558">
    <property type="entry name" value="EXBD MEMBRANE COMPONENT OF PMF-DRIVEN MACROMOLECULE IMPORT SYSTEM"/>
    <property type="match status" value="1"/>
</dbReference>
<feature type="transmembrane region" description="Helical" evidence="13">
    <location>
        <begin position="12"/>
        <end position="34"/>
    </location>
</feature>
<dbReference type="Pfam" id="PF02472">
    <property type="entry name" value="ExbD"/>
    <property type="match status" value="1"/>
</dbReference>
<evidence type="ECO:0000256" key="5">
    <source>
        <dbReference type="ARBA" id="ARBA00022448"/>
    </source>
</evidence>
<gene>
    <name evidence="14" type="ORF">H9850_05970</name>
</gene>
<organism evidence="14 15">
    <name type="scientific">Candidatus Anaerobiospirillum pullistercoris</name>
    <dbReference type="NCBI Taxonomy" id="2838452"/>
    <lineage>
        <taxon>Bacteria</taxon>
        <taxon>Pseudomonadati</taxon>
        <taxon>Pseudomonadota</taxon>
        <taxon>Gammaproteobacteria</taxon>
        <taxon>Aeromonadales</taxon>
        <taxon>Succinivibrionaceae</taxon>
        <taxon>Anaerobiospirillum</taxon>
    </lineage>
</organism>
<comment type="subcellular location">
    <subcellularLocation>
        <location evidence="2">Cell inner membrane</location>
        <topology evidence="2">Single-pass type II membrane protein</topology>
    </subcellularLocation>
    <subcellularLocation>
        <location evidence="12">Cell membrane</location>
        <topology evidence="12">Single-pass type II membrane protein</topology>
    </subcellularLocation>
</comment>
<evidence type="ECO:0000313" key="14">
    <source>
        <dbReference type="EMBL" id="HIX57000.1"/>
    </source>
</evidence>
<keyword evidence="7" id="KW-0997">Cell inner membrane</keyword>
<dbReference type="GO" id="GO:0015031">
    <property type="term" value="P:protein transport"/>
    <property type="evidence" value="ECO:0007669"/>
    <property type="project" value="UniProtKB-KW"/>
</dbReference>
<evidence type="ECO:0000256" key="6">
    <source>
        <dbReference type="ARBA" id="ARBA00022475"/>
    </source>
</evidence>
<protein>
    <submittedName>
        <fullName evidence="14">Biopolymer transporter ExbD</fullName>
    </submittedName>
</protein>
<keyword evidence="10 13" id="KW-1133">Transmembrane helix</keyword>
<evidence type="ECO:0000256" key="13">
    <source>
        <dbReference type="SAM" id="Phobius"/>
    </source>
</evidence>
<dbReference type="PANTHER" id="PTHR30558:SF12">
    <property type="entry name" value="BIOPOLYMER TRANSPORT PROTEIN EXBD"/>
    <property type="match status" value="1"/>
</dbReference>
<name>A0A9D1WDD7_9GAMM</name>
<reference evidence="14" key="1">
    <citation type="journal article" date="2021" name="PeerJ">
        <title>Extensive microbial diversity within the chicken gut microbiome revealed by metagenomics and culture.</title>
        <authorList>
            <person name="Gilroy R."/>
            <person name="Ravi A."/>
            <person name="Getino M."/>
            <person name="Pursley I."/>
            <person name="Horton D.L."/>
            <person name="Alikhan N.F."/>
            <person name="Baker D."/>
            <person name="Gharbi K."/>
            <person name="Hall N."/>
            <person name="Watson M."/>
            <person name="Adriaenssens E.M."/>
            <person name="Foster-Nyarko E."/>
            <person name="Jarju S."/>
            <person name="Secka A."/>
            <person name="Antonio M."/>
            <person name="Oren A."/>
            <person name="Chaudhuri R.R."/>
            <person name="La Ragione R."/>
            <person name="Hildebrand F."/>
            <person name="Pallen M.J."/>
        </authorList>
    </citation>
    <scope>NUCLEOTIDE SEQUENCE</scope>
    <source>
        <strain evidence="14">USASDec5-558</strain>
    </source>
</reference>
<evidence type="ECO:0000256" key="9">
    <source>
        <dbReference type="ARBA" id="ARBA00022927"/>
    </source>
</evidence>
<sequence length="128" mass="14316">MKKIPERTPLNIVPFIDIMLVLLCIVLSISSFIAQGKIEVHLPASSSRSEPEKQVSLIVEADAQGVVFVDGNKLNKVSQLREHLASLDPKQHVQLRLDEQCSFAVFISIVDLLKERQHENFSIATKQA</sequence>
<comment type="caution">
    <text evidence="14">The sequence shown here is derived from an EMBL/GenBank/DDBJ whole genome shotgun (WGS) entry which is preliminary data.</text>
</comment>
<evidence type="ECO:0000256" key="8">
    <source>
        <dbReference type="ARBA" id="ARBA00022692"/>
    </source>
</evidence>
<keyword evidence="8 12" id="KW-0812">Transmembrane</keyword>
<dbReference type="InterPro" id="IPR003400">
    <property type="entry name" value="ExbD"/>
</dbReference>
<dbReference type="AlphaFoldDB" id="A0A9D1WDD7"/>
<keyword evidence="5 12" id="KW-0813">Transport</keyword>
<proteinExistence type="inferred from homology"/>
<keyword evidence="6" id="KW-1003">Cell membrane</keyword>
<accession>A0A9D1WDD7</accession>